<gene>
    <name evidence="1" type="ORF">GCM10008964_26850</name>
</gene>
<name>A0ABN0TZI6_9GAMM</name>
<proteinExistence type="predicted"/>
<evidence type="ECO:0008006" key="3">
    <source>
        <dbReference type="Google" id="ProtNLM"/>
    </source>
</evidence>
<dbReference type="Gene3D" id="3.40.1570.10">
    <property type="entry name" value="HemS/ChuS/ChuX like domains"/>
    <property type="match status" value="1"/>
</dbReference>
<dbReference type="RefSeq" id="WP_286303528.1">
    <property type="nucleotide sequence ID" value="NZ_AP027741.1"/>
</dbReference>
<dbReference type="Proteomes" id="UP001501476">
    <property type="component" value="Unassembled WGS sequence"/>
</dbReference>
<accession>A0ABN0TZI6</accession>
<keyword evidence="2" id="KW-1185">Reference proteome</keyword>
<evidence type="ECO:0000313" key="2">
    <source>
        <dbReference type="Proteomes" id="UP001501476"/>
    </source>
</evidence>
<dbReference type="EMBL" id="BAAADG010000018">
    <property type="protein sequence ID" value="GAA0234158.1"/>
    <property type="molecule type" value="Genomic_DNA"/>
</dbReference>
<dbReference type="InterPro" id="IPR053733">
    <property type="entry name" value="Heme_Transport_Util_sf"/>
</dbReference>
<reference evidence="1 2" key="1">
    <citation type="journal article" date="2019" name="Int. J. Syst. Evol. Microbiol.">
        <title>The Global Catalogue of Microorganisms (GCM) 10K type strain sequencing project: providing services to taxonomists for standard genome sequencing and annotation.</title>
        <authorList>
            <consortium name="The Broad Institute Genomics Platform"/>
            <consortium name="The Broad Institute Genome Sequencing Center for Infectious Disease"/>
            <person name="Wu L."/>
            <person name="Ma J."/>
        </authorList>
    </citation>
    <scope>NUCLEOTIDE SEQUENCE [LARGE SCALE GENOMIC DNA]</scope>
    <source>
        <strain evidence="1 2">JCM 6886</strain>
    </source>
</reference>
<dbReference type="SUPFAM" id="SSF144064">
    <property type="entry name" value="Heme iron utilization protein-like"/>
    <property type="match status" value="1"/>
</dbReference>
<evidence type="ECO:0000313" key="1">
    <source>
        <dbReference type="EMBL" id="GAA0234158.1"/>
    </source>
</evidence>
<dbReference type="Pfam" id="PF06228">
    <property type="entry name" value="ChuX_HutX"/>
    <property type="match status" value="1"/>
</dbReference>
<comment type="caution">
    <text evidence="1">The sequence shown here is derived from an EMBL/GenBank/DDBJ whole genome shotgun (WGS) entry which is preliminary data.</text>
</comment>
<dbReference type="InterPro" id="IPR010413">
    <property type="entry name" value="HutX-like"/>
</dbReference>
<organism evidence="1 2">
    <name type="scientific">Methylophaga marina</name>
    <dbReference type="NCBI Taxonomy" id="45495"/>
    <lineage>
        <taxon>Bacteria</taxon>
        <taxon>Pseudomonadati</taxon>
        <taxon>Pseudomonadota</taxon>
        <taxon>Gammaproteobacteria</taxon>
        <taxon>Thiotrichales</taxon>
        <taxon>Piscirickettsiaceae</taxon>
        <taxon>Methylophaga</taxon>
    </lineage>
</organism>
<protein>
    <recommendedName>
        <fullName evidence="3">Heme utilization cystosolic carrier protein HutX</fullName>
    </recommendedName>
</protein>
<dbReference type="NCBIfam" id="TIGR04108">
    <property type="entry name" value="HutX"/>
    <property type="match status" value="1"/>
</dbReference>
<sequence>MSNEVTMPGEQAQALLEQLADWGTMTTIVLHGGSVFEFMGPFPKGSVAEGFYNLSGPVPGFHGHLNLKLVNHIRFQDKQHRGRESYAFVFENAEGEVIFKVFLGRDEKGELLAEQKQRFLAMQQQYQ</sequence>